<feature type="domain" description="CHAT" evidence="4">
    <location>
        <begin position="1057"/>
        <end position="1339"/>
    </location>
</feature>
<proteinExistence type="inferred from homology"/>
<evidence type="ECO:0000256" key="3">
    <source>
        <dbReference type="SAM" id="MobiDB-lite"/>
    </source>
</evidence>
<comment type="similarity">
    <text evidence="2">Belongs to the APC3/CDC27 family.</text>
</comment>
<dbReference type="SUPFAM" id="SSF48452">
    <property type="entry name" value="TPR-like"/>
    <property type="match status" value="2"/>
</dbReference>
<dbReference type="Proteomes" id="UP000059188">
    <property type="component" value="Unassembled WGS sequence"/>
</dbReference>
<protein>
    <recommendedName>
        <fullName evidence="4">CHAT domain-containing protein</fullName>
    </recommendedName>
</protein>
<evidence type="ECO:0000256" key="1">
    <source>
        <dbReference type="ARBA" id="ARBA00022803"/>
    </source>
</evidence>
<organism evidence="5 6">
    <name type="scientific">Thanatephorus cucumeris (strain AG1-IB / isolate 7/3/14)</name>
    <name type="common">Lettuce bottom rot fungus</name>
    <name type="synonym">Rhizoctonia solani</name>
    <dbReference type="NCBI Taxonomy" id="1108050"/>
    <lineage>
        <taxon>Eukaryota</taxon>
        <taxon>Fungi</taxon>
        <taxon>Dikarya</taxon>
        <taxon>Basidiomycota</taxon>
        <taxon>Agaricomycotina</taxon>
        <taxon>Agaricomycetes</taxon>
        <taxon>Cantharellales</taxon>
        <taxon>Ceratobasidiaceae</taxon>
        <taxon>Rhizoctonia</taxon>
        <taxon>Rhizoctonia solani AG-1</taxon>
    </lineage>
</organism>
<dbReference type="InterPro" id="IPR024983">
    <property type="entry name" value="CHAT_dom"/>
</dbReference>
<evidence type="ECO:0000256" key="2">
    <source>
        <dbReference type="ARBA" id="ARBA00038210"/>
    </source>
</evidence>
<evidence type="ECO:0000313" key="5">
    <source>
        <dbReference type="EMBL" id="CEL57069.1"/>
    </source>
</evidence>
<dbReference type="InterPro" id="IPR011990">
    <property type="entry name" value="TPR-like_helical_dom_sf"/>
</dbReference>
<dbReference type="SUPFAM" id="SSF81901">
    <property type="entry name" value="HCP-like"/>
    <property type="match status" value="1"/>
</dbReference>
<dbReference type="Gene3D" id="1.25.40.10">
    <property type="entry name" value="Tetratricopeptide repeat domain"/>
    <property type="match status" value="4"/>
</dbReference>
<gene>
    <name evidence="5" type="ORF">RSOLAG1IB_08323</name>
</gene>
<evidence type="ECO:0000259" key="4">
    <source>
        <dbReference type="Pfam" id="PF12770"/>
    </source>
</evidence>
<dbReference type="PANTHER" id="PTHR12558">
    <property type="entry name" value="CELL DIVISION CYCLE 16,23,27"/>
    <property type="match status" value="1"/>
</dbReference>
<dbReference type="STRING" id="1108050.A0A0B7FJM1"/>
<keyword evidence="1" id="KW-0802">TPR repeat</keyword>
<feature type="region of interest" description="Disordered" evidence="3">
    <location>
        <begin position="1"/>
        <end position="23"/>
    </location>
</feature>
<reference evidence="5 6" key="1">
    <citation type="submission" date="2014-11" db="EMBL/GenBank/DDBJ databases">
        <authorList>
            <person name="Wibberg Daniel"/>
        </authorList>
    </citation>
    <scope>NUCLEOTIDE SEQUENCE [LARGE SCALE GENOMIC DNA]</scope>
    <source>
        <strain evidence="5">Rhizoctonia solani AG1-IB 7/3/14</strain>
    </source>
</reference>
<dbReference type="GO" id="GO:0005680">
    <property type="term" value="C:anaphase-promoting complex"/>
    <property type="evidence" value="ECO:0007669"/>
    <property type="project" value="UniProtKB-ARBA"/>
</dbReference>
<dbReference type="OrthoDB" id="9991317at2759"/>
<dbReference type="PANTHER" id="PTHR12558:SF13">
    <property type="entry name" value="CELL DIVISION CYCLE PROTEIN 27 HOMOLOG"/>
    <property type="match status" value="1"/>
</dbReference>
<keyword evidence="6" id="KW-1185">Reference proteome</keyword>
<dbReference type="EMBL" id="LN679126">
    <property type="protein sequence ID" value="CEL57069.1"/>
    <property type="molecule type" value="Genomic_DNA"/>
</dbReference>
<name>A0A0B7FJM1_THACB</name>
<accession>A0A0B7FJM1</accession>
<dbReference type="Pfam" id="PF12770">
    <property type="entry name" value="CHAT"/>
    <property type="match status" value="1"/>
</dbReference>
<evidence type="ECO:0000313" key="6">
    <source>
        <dbReference type="Proteomes" id="UP000059188"/>
    </source>
</evidence>
<sequence>MPDMDTKNLEMTLPNHNDEVESPFNQTESVLTPSQDLVEQLDLLVNACTTSGLDRQAMEFVLDRIVTRMELQGTAPHNEPSPALAALTRLGDFFETLFESSQEPWYINQAIKCHTTALSFLPDDDPEKYERIYDLGILHLSQFERLGDLEMVNAAINYLKQVASLTADDHPNASRRLNTLGVSYSHRFERFGKPQDINEAIDMHNRAVVLARGTSAALSPLNNLAGAYMTRYQALGDAKDLDPSIDYLNQAIRLAPENYPHLADCLGNLGSSYLLRFKRLQRPEDLHEASLHLNRALSLLSSGDWRLPQLLCALGTLYADQFEYTRRHEDLMKSLEYNARAVSLMPNNHPRRCEMLANLGNAYKHRFRTTGDVVDINQAISYQTEANLGTSVDNPGMPRQLAILGVSYLARFDRLANIDDVNQAIDYLSQAIELTPKCHSELPNRIYTLGRAYCARFNHSGQLPDLGLSIEWLIHAVTEAHTEDPNKPSFLNQVGVVYLTRFRHGGDPQDICKAIEYFEQAISLTSKDYALGYHRVHNLGNAYSARFEHYGDIGDIDKSIQFLNQALLSIPQGDLDMPVALNNLGKSHFICFERLNEGEDNDRAIILLTQAINLTPEDSPDQPGQISNLGASYLARFQRLGNQEDVNKAIELLTQGSLLLHRDHPDLPCILDHLGVSYRTRFSHTGNMHDIDQSLIHLKRALLLTPDDHRNKPSLFNSLCTAHLIRFKEFGNSEDSDQSINCIAQAISTTPDSHPDLAGFLLNCGQVHFSRFKKLNDYQSLQNSVSYFQKSAEFQEGYPRFKFDAARIWARTASSYSISDPLKAYNKAMEIVPQLVWLGSTINQRYEDVKMIGDLATEAAAAAIQAGRYTLALEWLEQGRSIVWNQILQLRTPLDELRSVDPLLADKIASVANKLHSPSSQLSIARSSYTRNLEQAAQEHRQTALEYEKLLSSARALPGFADFLRPKKAAELVDAPHSGPVVIVNTHESRCDALILLPKKSDVLHLPLSGLSYARVLGMRVYLERSLRFHNVRERELSRHILLENQSEEEDDDFRNMLEALWIDLVKPVLAILNYLGKPATSRLPHITWCTTGALTFLPLHAAGLYSQPHERTFEFVISSYTPTISALIASFDRTLVENKQSGILTVGQEQTPGQSPLPGTVQELLHIQKRVVAFTRYTQLDGYHGTASAVLAGMESHSWVHLACHGSQQVIDPTESGFFLHDDILSLAKISQRSFTNKGLAFLSACQTAKGDSTRPDEAVHLACGMLMAGYPSVIATMWSIIDDDAPLVADSVYGVMMEDGRMDCKRAAEALHIATTRLREKVGEMAFVNWVPYIHVGVA</sequence>